<dbReference type="SUPFAM" id="SSF51735">
    <property type="entry name" value="NAD(P)-binding Rossmann-fold domains"/>
    <property type="match status" value="1"/>
</dbReference>
<evidence type="ECO:0000256" key="3">
    <source>
        <dbReference type="ARBA" id="ARBA00023002"/>
    </source>
</evidence>
<name>A0AAD6CBF8_9EURO</name>
<dbReference type="RefSeq" id="XP_056769227.1">
    <property type="nucleotide sequence ID" value="XM_056905120.1"/>
</dbReference>
<reference evidence="5" key="2">
    <citation type="journal article" date="2023" name="IMA Fungus">
        <title>Comparative genomic study of the Penicillium genus elucidates a diverse pangenome and 15 lateral gene transfer events.</title>
        <authorList>
            <person name="Petersen C."/>
            <person name="Sorensen T."/>
            <person name="Nielsen M.R."/>
            <person name="Sondergaard T.E."/>
            <person name="Sorensen J.L."/>
            <person name="Fitzpatrick D.A."/>
            <person name="Frisvad J.C."/>
            <person name="Nielsen K.L."/>
        </authorList>
    </citation>
    <scope>NUCLEOTIDE SEQUENCE</scope>
    <source>
        <strain evidence="5">IBT 16125</strain>
    </source>
</reference>
<dbReference type="PROSITE" id="PS00061">
    <property type="entry name" value="ADH_SHORT"/>
    <property type="match status" value="1"/>
</dbReference>
<comment type="caution">
    <text evidence="5">The sequence shown here is derived from an EMBL/GenBank/DDBJ whole genome shotgun (WGS) entry which is preliminary data.</text>
</comment>
<dbReference type="GeneID" id="81595363"/>
<keyword evidence="3" id="KW-0560">Oxidoreductase</keyword>
<comment type="similarity">
    <text evidence="1 4">Belongs to the short-chain dehydrogenases/reductases (SDR) family.</text>
</comment>
<sequence>MASMQLTDADIPNCSGKTVLITGGSSGIGLATGNIFASHGACVFLLDQRPPKDELLANTQYIECDITNWASILAAFERVGNVVDILVANAGVSEETDYFQDVVDHEGKLVEPKYGVIEVNLRGTLNVVKVGLSLMRRNKVAGSIVITSSATAYSPEHSLPVYSATKLGLIGLMRALRATLPRDNITINTVAPAATLTGLIPPELVAPIIAMGLPTSSAEFVGLAVAYSAVAHETRQVELYGKDSDTAVVDKEGRWNGRTILTLGDRYTELEQTISDLRPQWFGEENTALTRMQQKATDFRASVA</sequence>
<evidence type="ECO:0000256" key="2">
    <source>
        <dbReference type="ARBA" id="ARBA00022857"/>
    </source>
</evidence>
<keyword evidence="6" id="KW-1185">Reference proteome</keyword>
<protein>
    <submittedName>
        <fullName evidence="5">Uncharacterized protein</fullName>
    </submittedName>
</protein>
<evidence type="ECO:0000313" key="6">
    <source>
        <dbReference type="Proteomes" id="UP001213681"/>
    </source>
</evidence>
<evidence type="ECO:0000256" key="4">
    <source>
        <dbReference type="RuleBase" id="RU000363"/>
    </source>
</evidence>
<dbReference type="Proteomes" id="UP001213681">
    <property type="component" value="Unassembled WGS sequence"/>
</dbReference>
<evidence type="ECO:0000313" key="5">
    <source>
        <dbReference type="EMBL" id="KAJ5460185.1"/>
    </source>
</evidence>
<dbReference type="Gene3D" id="3.40.50.720">
    <property type="entry name" value="NAD(P)-binding Rossmann-like Domain"/>
    <property type="match status" value="1"/>
</dbReference>
<dbReference type="AlphaFoldDB" id="A0AAD6CBF8"/>
<dbReference type="EMBL" id="JAPVEA010000002">
    <property type="protein sequence ID" value="KAJ5460185.1"/>
    <property type="molecule type" value="Genomic_DNA"/>
</dbReference>
<dbReference type="GO" id="GO:0016491">
    <property type="term" value="F:oxidoreductase activity"/>
    <property type="evidence" value="ECO:0007669"/>
    <property type="project" value="UniProtKB-KW"/>
</dbReference>
<dbReference type="InterPro" id="IPR036291">
    <property type="entry name" value="NAD(P)-bd_dom_sf"/>
</dbReference>
<organism evidence="5 6">
    <name type="scientific">Penicillium daleae</name>
    <dbReference type="NCBI Taxonomy" id="63821"/>
    <lineage>
        <taxon>Eukaryota</taxon>
        <taxon>Fungi</taxon>
        <taxon>Dikarya</taxon>
        <taxon>Ascomycota</taxon>
        <taxon>Pezizomycotina</taxon>
        <taxon>Eurotiomycetes</taxon>
        <taxon>Eurotiomycetidae</taxon>
        <taxon>Eurotiales</taxon>
        <taxon>Aspergillaceae</taxon>
        <taxon>Penicillium</taxon>
    </lineage>
</organism>
<dbReference type="Pfam" id="PF00106">
    <property type="entry name" value="adh_short"/>
    <property type="match status" value="1"/>
</dbReference>
<dbReference type="InterPro" id="IPR002347">
    <property type="entry name" value="SDR_fam"/>
</dbReference>
<accession>A0AAD6CBF8</accession>
<reference evidence="5" key="1">
    <citation type="submission" date="2022-12" db="EMBL/GenBank/DDBJ databases">
        <authorList>
            <person name="Petersen C."/>
        </authorList>
    </citation>
    <scope>NUCLEOTIDE SEQUENCE</scope>
    <source>
        <strain evidence="5">IBT 16125</strain>
    </source>
</reference>
<dbReference type="PANTHER" id="PTHR43180">
    <property type="entry name" value="3-OXOACYL-(ACYL-CARRIER-PROTEIN) REDUCTASE (AFU_ORTHOLOGUE AFUA_6G11210)"/>
    <property type="match status" value="1"/>
</dbReference>
<dbReference type="PRINTS" id="PR00081">
    <property type="entry name" value="GDHRDH"/>
</dbReference>
<proteinExistence type="inferred from homology"/>
<dbReference type="InterPro" id="IPR020904">
    <property type="entry name" value="Sc_DH/Rdtase_CS"/>
</dbReference>
<dbReference type="PANTHER" id="PTHR43180:SF80">
    <property type="entry name" value="NAD(P)-BINDING PROTEIN"/>
    <property type="match status" value="1"/>
</dbReference>
<evidence type="ECO:0000256" key="1">
    <source>
        <dbReference type="ARBA" id="ARBA00006484"/>
    </source>
</evidence>
<gene>
    <name evidence="5" type="ORF">N7458_001737</name>
</gene>
<dbReference type="PRINTS" id="PR00080">
    <property type="entry name" value="SDRFAMILY"/>
</dbReference>
<keyword evidence="2" id="KW-0521">NADP</keyword>